<dbReference type="InterPro" id="IPR011013">
    <property type="entry name" value="Gal_mutarotase_sf_dom"/>
</dbReference>
<dbReference type="EMBL" id="CAJPWZ010000335">
    <property type="protein sequence ID" value="CAG2190583.1"/>
    <property type="molecule type" value="Genomic_DNA"/>
</dbReference>
<dbReference type="GO" id="GO:0005975">
    <property type="term" value="P:carbohydrate metabolic process"/>
    <property type="evidence" value="ECO:0007669"/>
    <property type="project" value="InterPro"/>
</dbReference>
<dbReference type="CDD" id="cd00111">
    <property type="entry name" value="Trefoil"/>
    <property type="match status" value="1"/>
</dbReference>
<dbReference type="CDD" id="cd06602">
    <property type="entry name" value="GH31_MGAM_SI_GAA"/>
    <property type="match status" value="1"/>
</dbReference>
<evidence type="ECO:0000259" key="8">
    <source>
        <dbReference type="PROSITE" id="PS51448"/>
    </source>
</evidence>
<keyword evidence="6 9" id="KW-0326">Glycosidase</keyword>
<comment type="similarity">
    <text evidence="2 6">Belongs to the glycosyl hydrolase 31 family.</text>
</comment>
<accession>A0A8S3Q983</accession>
<gene>
    <name evidence="9" type="ORF">MEDL_5873</name>
</gene>
<dbReference type="GO" id="GO:0012505">
    <property type="term" value="C:endomembrane system"/>
    <property type="evidence" value="ECO:0007669"/>
    <property type="project" value="UniProtKB-SubCell"/>
</dbReference>
<dbReference type="SUPFAM" id="SSF51445">
    <property type="entry name" value="(Trans)glycosidases"/>
    <property type="match status" value="1"/>
</dbReference>
<dbReference type="InterPro" id="IPR044913">
    <property type="entry name" value="P_trefoil_dom_sf"/>
</dbReference>
<keyword evidence="7" id="KW-1133">Transmembrane helix</keyword>
<dbReference type="EC" id="3.2.1.20" evidence="9"/>
<dbReference type="GO" id="GO:0030246">
    <property type="term" value="F:carbohydrate binding"/>
    <property type="evidence" value="ECO:0007669"/>
    <property type="project" value="InterPro"/>
</dbReference>
<dbReference type="InterPro" id="IPR025887">
    <property type="entry name" value="Glyco_hydro_31_N_dom"/>
</dbReference>
<evidence type="ECO:0000313" key="10">
    <source>
        <dbReference type="Proteomes" id="UP000683360"/>
    </source>
</evidence>
<comment type="subcellular location">
    <subcellularLocation>
        <location evidence="1">Endomembrane system</location>
    </subcellularLocation>
</comment>
<evidence type="ECO:0000256" key="5">
    <source>
        <dbReference type="PROSITE-ProRule" id="PRU00779"/>
    </source>
</evidence>
<dbReference type="Pfam" id="PF13802">
    <property type="entry name" value="Gal_mutarotas_2"/>
    <property type="match status" value="1"/>
</dbReference>
<dbReference type="Pfam" id="PF01055">
    <property type="entry name" value="Glyco_hydro_31_2nd"/>
    <property type="match status" value="1"/>
</dbReference>
<dbReference type="Gene3D" id="4.10.110.10">
    <property type="entry name" value="Spasmolytic Protein, domain 1"/>
    <property type="match status" value="1"/>
</dbReference>
<dbReference type="SMR" id="A0A8S3Q983"/>
<comment type="caution">
    <text evidence="9">The sequence shown here is derived from an EMBL/GenBank/DDBJ whole genome shotgun (WGS) entry which is preliminary data.</text>
</comment>
<proteinExistence type="inferred from homology"/>
<evidence type="ECO:0000256" key="4">
    <source>
        <dbReference type="ARBA" id="ARBA00023157"/>
    </source>
</evidence>
<dbReference type="Proteomes" id="UP000683360">
    <property type="component" value="Unassembled WGS sequence"/>
</dbReference>
<evidence type="ECO:0000256" key="7">
    <source>
        <dbReference type="SAM" id="Phobius"/>
    </source>
</evidence>
<organism evidence="9 10">
    <name type="scientific">Mytilus edulis</name>
    <name type="common">Blue mussel</name>
    <dbReference type="NCBI Taxonomy" id="6550"/>
    <lineage>
        <taxon>Eukaryota</taxon>
        <taxon>Metazoa</taxon>
        <taxon>Spiralia</taxon>
        <taxon>Lophotrochozoa</taxon>
        <taxon>Mollusca</taxon>
        <taxon>Bivalvia</taxon>
        <taxon>Autobranchia</taxon>
        <taxon>Pteriomorphia</taxon>
        <taxon>Mytilida</taxon>
        <taxon>Mytiloidea</taxon>
        <taxon>Mytilidae</taxon>
        <taxon>Mytilinae</taxon>
        <taxon>Mytilus</taxon>
    </lineage>
</organism>
<feature type="transmembrane region" description="Helical" evidence="7">
    <location>
        <begin position="7"/>
        <end position="33"/>
    </location>
</feature>
<dbReference type="InterPro" id="IPR000519">
    <property type="entry name" value="P_trefoil_dom"/>
</dbReference>
<dbReference type="SMART" id="SM00018">
    <property type="entry name" value="PD"/>
    <property type="match status" value="1"/>
</dbReference>
<protein>
    <submittedName>
        <fullName evidence="9">GAA</fullName>
        <ecNumber evidence="9">3.2.1.20</ecNumber>
    </submittedName>
</protein>
<keyword evidence="6 9" id="KW-0378">Hydrolase</keyword>
<evidence type="ECO:0000313" key="9">
    <source>
        <dbReference type="EMBL" id="CAG2190583.1"/>
    </source>
</evidence>
<reference evidence="9" key="1">
    <citation type="submission" date="2021-03" db="EMBL/GenBank/DDBJ databases">
        <authorList>
            <person name="Bekaert M."/>
        </authorList>
    </citation>
    <scope>NUCLEOTIDE SEQUENCE</scope>
</reference>
<dbReference type="InterPro" id="IPR000322">
    <property type="entry name" value="Glyco_hydro_31_TIM"/>
</dbReference>
<dbReference type="InterPro" id="IPR017853">
    <property type="entry name" value="GH"/>
</dbReference>
<name>A0A8S3Q983_MYTED</name>
<evidence type="ECO:0000256" key="2">
    <source>
        <dbReference type="ARBA" id="ARBA00007806"/>
    </source>
</evidence>
<dbReference type="Gene3D" id="2.60.40.1760">
    <property type="entry name" value="glycosyl hydrolase (family 31)"/>
    <property type="match status" value="2"/>
</dbReference>
<keyword evidence="7" id="KW-0812">Transmembrane</keyword>
<dbReference type="GO" id="GO:0004558">
    <property type="term" value="F:alpha-1,4-glucosidase activity"/>
    <property type="evidence" value="ECO:0007669"/>
    <property type="project" value="UniProtKB-EC"/>
</dbReference>
<keyword evidence="3 7" id="KW-0472">Membrane</keyword>
<keyword evidence="4" id="KW-1015">Disulfide bond</keyword>
<comment type="caution">
    <text evidence="5">Lacks conserved residue(s) required for the propagation of feature annotation.</text>
</comment>
<dbReference type="PANTHER" id="PTHR22762:SF131">
    <property type="entry name" value="GLYCOSIDE HYDROLASE FAMILY 31 N-TERMINAL DOMAIN-CONTAINING PROTEIN"/>
    <property type="match status" value="1"/>
</dbReference>
<dbReference type="Pfam" id="PF00088">
    <property type="entry name" value="Trefoil"/>
    <property type="match status" value="1"/>
</dbReference>
<feature type="domain" description="P-type" evidence="8">
    <location>
        <begin position="96"/>
        <end position="154"/>
    </location>
</feature>
<dbReference type="PROSITE" id="PS51448">
    <property type="entry name" value="P_TREFOIL_2"/>
    <property type="match status" value="1"/>
</dbReference>
<evidence type="ECO:0000256" key="1">
    <source>
        <dbReference type="ARBA" id="ARBA00004308"/>
    </source>
</evidence>
<dbReference type="PROSITE" id="PS00025">
    <property type="entry name" value="P_TREFOIL_1"/>
    <property type="match status" value="1"/>
</dbReference>
<dbReference type="SUPFAM" id="SSF74650">
    <property type="entry name" value="Galactose mutarotase-like"/>
    <property type="match status" value="1"/>
</dbReference>
<dbReference type="CDD" id="cd14752">
    <property type="entry name" value="GH31_N"/>
    <property type="match status" value="1"/>
</dbReference>
<dbReference type="AlphaFoldDB" id="A0A8S3Q983"/>
<evidence type="ECO:0000256" key="3">
    <source>
        <dbReference type="ARBA" id="ARBA00023136"/>
    </source>
</evidence>
<keyword evidence="10" id="KW-1185">Reference proteome</keyword>
<sequence length="723" mass="83167">MAESSRITILVLLSLIVIVTVLLWFNAVLVPYVKVFFYPCNSTRDSSVQQVYRVSGNQEQHEVYEAEIVETVYIVNDIKLEKNKQNRINQRPKNNPQCINIRNEDRFDCDPEGAITQSNCEKRGCCWRPVLRVTVNQSAGIVPPLNVPWCYYPSNYEGYKVNKVYNTKLGLNADLTRTTPSPYPEAITDLTVEIRYETQSRLRIKIYDPATVRYEVPLNTPDVSQAVNDTLYTVSLSKPTERFSVSVIRKDNSVAFFIYGLGEHRGPLLHNVNWTRYTMWNKDNPPHEKANLYGSHPFYLVMENDGKSHGVFLLNSNAMDVILQPAPAITWRTIGGIINLYVFMGPTPGEVIQQYTEVIGHSFMPPYWSLGFHLCRWGYKTANETLAVVEKNRQAGIPQDVQWNDIDYMDSKKDFTYSTEFGDMPAMVNTLHSKRNALYNDYGISNQSPGNYGPYDLGIKMDIFIFDPGISNKSPGNYGPYDLGIKLDIFIKDSQGKPLIGKVWPGNVVFPDFTNNRSFDYWTQLVKSFHDKVQFDGMWIIPPYVPGKDLLTVVLRIAKQILHKFQSKDLLTFVLRIFRRSPICPRCCRRKPEIFSICPHHNRTYLYQQRHNLYGLTETQATCPRALKTVRNKRPFIISRSTYAGQGYYGGHWSGDNFATYHDMAMSIPELLNFNMFGISMIGADICGFQLDTTEELCQRWYQLGAFYPFSRSHNFEGKYELP</sequence>
<evidence type="ECO:0000256" key="6">
    <source>
        <dbReference type="RuleBase" id="RU361185"/>
    </source>
</evidence>
<dbReference type="PANTHER" id="PTHR22762">
    <property type="entry name" value="ALPHA-GLUCOSIDASE"/>
    <property type="match status" value="1"/>
</dbReference>
<dbReference type="InterPro" id="IPR017957">
    <property type="entry name" value="P_trefoil_CS"/>
</dbReference>
<dbReference type="Gene3D" id="3.20.20.80">
    <property type="entry name" value="Glycosidases"/>
    <property type="match status" value="3"/>
</dbReference>
<dbReference type="OrthoDB" id="5839090at2759"/>